<protein>
    <submittedName>
        <fullName evidence="2">Uncharacterized protein</fullName>
    </submittedName>
</protein>
<feature type="region of interest" description="Disordered" evidence="1">
    <location>
        <begin position="22"/>
        <end position="46"/>
    </location>
</feature>
<reference evidence="2" key="2">
    <citation type="journal article" date="2015" name="Data Brief">
        <title>Shoot transcriptome of the giant reed, Arundo donax.</title>
        <authorList>
            <person name="Barrero R.A."/>
            <person name="Guerrero F.D."/>
            <person name="Moolhuijzen P."/>
            <person name="Goolsby J.A."/>
            <person name="Tidwell J."/>
            <person name="Bellgard S.E."/>
            <person name="Bellgard M.I."/>
        </authorList>
    </citation>
    <scope>NUCLEOTIDE SEQUENCE</scope>
    <source>
        <tissue evidence="2">Shoot tissue taken approximately 20 cm above the soil surface</tissue>
    </source>
</reference>
<dbReference type="EMBL" id="GBRH01204051">
    <property type="protein sequence ID" value="JAD93844.1"/>
    <property type="molecule type" value="Transcribed_RNA"/>
</dbReference>
<evidence type="ECO:0000313" key="2">
    <source>
        <dbReference type="EMBL" id="JAD93844.1"/>
    </source>
</evidence>
<dbReference type="AlphaFoldDB" id="A0A0A9DZ52"/>
<proteinExistence type="predicted"/>
<feature type="compositionally biased region" description="Basic residues" evidence="1">
    <location>
        <begin position="35"/>
        <end position="45"/>
    </location>
</feature>
<organism evidence="2">
    <name type="scientific">Arundo donax</name>
    <name type="common">Giant reed</name>
    <name type="synonym">Donax arundinaceus</name>
    <dbReference type="NCBI Taxonomy" id="35708"/>
    <lineage>
        <taxon>Eukaryota</taxon>
        <taxon>Viridiplantae</taxon>
        <taxon>Streptophyta</taxon>
        <taxon>Embryophyta</taxon>
        <taxon>Tracheophyta</taxon>
        <taxon>Spermatophyta</taxon>
        <taxon>Magnoliopsida</taxon>
        <taxon>Liliopsida</taxon>
        <taxon>Poales</taxon>
        <taxon>Poaceae</taxon>
        <taxon>PACMAD clade</taxon>
        <taxon>Arundinoideae</taxon>
        <taxon>Arundineae</taxon>
        <taxon>Arundo</taxon>
    </lineage>
</organism>
<name>A0A0A9DZ52_ARUDO</name>
<sequence length="84" mass="9590">MMTAAGNIGRECGRCCRCRRGRRRRRRGPSPAAPRARRSTRRRPPSRALLPWCTSCLQSIQLTSSTPPLYPCMRVDIYQVCLVN</sequence>
<reference evidence="2" key="1">
    <citation type="submission" date="2014-09" db="EMBL/GenBank/DDBJ databases">
        <authorList>
            <person name="Magalhaes I.L.F."/>
            <person name="Oliveira U."/>
            <person name="Santos F.R."/>
            <person name="Vidigal T.H.D.A."/>
            <person name="Brescovit A.D."/>
            <person name="Santos A.J."/>
        </authorList>
    </citation>
    <scope>NUCLEOTIDE SEQUENCE</scope>
    <source>
        <tissue evidence="2">Shoot tissue taken approximately 20 cm above the soil surface</tissue>
    </source>
</reference>
<evidence type="ECO:0000256" key="1">
    <source>
        <dbReference type="SAM" id="MobiDB-lite"/>
    </source>
</evidence>
<accession>A0A0A9DZ52</accession>